<dbReference type="SUPFAM" id="SSF51735">
    <property type="entry name" value="NAD(P)-binding Rossmann-fold domains"/>
    <property type="match status" value="1"/>
</dbReference>
<feature type="domain" description="NAD-dependent epimerase/dehydratase" evidence="3">
    <location>
        <begin position="4"/>
        <end position="237"/>
    </location>
</feature>
<dbReference type="InterPro" id="IPR036291">
    <property type="entry name" value="NAD(P)-bd_dom_sf"/>
</dbReference>
<dbReference type="Gene3D" id="3.90.25.10">
    <property type="entry name" value="UDP-galactose 4-epimerase, domain 1"/>
    <property type="match status" value="1"/>
</dbReference>
<evidence type="ECO:0000313" key="5">
    <source>
        <dbReference type="Proteomes" id="UP000638462"/>
    </source>
</evidence>
<dbReference type="PANTHER" id="PTHR43000">
    <property type="entry name" value="DTDP-D-GLUCOSE 4,6-DEHYDRATASE-RELATED"/>
    <property type="match status" value="1"/>
</dbReference>
<accession>A0ABQ1TNU1</accession>
<proteinExistence type="inferred from homology"/>
<keyword evidence="5" id="KW-1185">Reference proteome</keyword>
<reference evidence="5" key="1">
    <citation type="journal article" date="2019" name="Int. J. Syst. Evol. Microbiol.">
        <title>The Global Catalogue of Microorganisms (GCM) 10K type strain sequencing project: providing services to taxonomists for standard genome sequencing and annotation.</title>
        <authorList>
            <consortium name="The Broad Institute Genomics Platform"/>
            <consortium name="The Broad Institute Genome Sequencing Center for Infectious Disease"/>
            <person name="Wu L."/>
            <person name="Ma J."/>
        </authorList>
    </citation>
    <scope>NUCLEOTIDE SEQUENCE [LARGE SCALE GENOMIC DNA]</scope>
    <source>
        <strain evidence="5">CGMCC 1.15394</strain>
    </source>
</reference>
<comment type="caution">
    <text evidence="4">The sequence shown here is derived from an EMBL/GenBank/DDBJ whole genome shotgun (WGS) entry which is preliminary data.</text>
</comment>
<organism evidence="4 5">
    <name type="scientific">Pseudoalteromonas gelatinilytica</name>
    <dbReference type="NCBI Taxonomy" id="1703256"/>
    <lineage>
        <taxon>Bacteria</taxon>
        <taxon>Pseudomonadati</taxon>
        <taxon>Pseudomonadota</taxon>
        <taxon>Gammaproteobacteria</taxon>
        <taxon>Alteromonadales</taxon>
        <taxon>Pseudoalteromonadaceae</taxon>
        <taxon>Pseudoalteromonas</taxon>
    </lineage>
</organism>
<evidence type="ECO:0000259" key="3">
    <source>
        <dbReference type="Pfam" id="PF01370"/>
    </source>
</evidence>
<dbReference type="Gene3D" id="3.40.50.720">
    <property type="entry name" value="NAD(P)-binding Rossmann-like Domain"/>
    <property type="match status" value="1"/>
</dbReference>
<comment type="similarity">
    <text evidence="2">Belongs to the NAD(P)-dependent epimerase/dehydratase family.</text>
</comment>
<name>A0ABQ1TNU1_9GAMM</name>
<evidence type="ECO:0000256" key="1">
    <source>
        <dbReference type="ARBA" id="ARBA00005125"/>
    </source>
</evidence>
<sequence length="306" mass="34145">MKTILVIGGSGFIGRNIIEAYLTKGIKLIVLSSGYHSWLNEIKSQVTVLEGKLDNKSLIENAVKEYNVDLVLHLASSLIPSSNFSDFQNEMSNVIEPTFWLVNMLAERGIKLLYFSSGGTVYGNSSKSEICESEPLSPINYYGLSKVMIENYIQFAGSSLSLNYLILRPSNVFGRYQPQDRPQGFISVALSNLLSGEKLTVYGNGDIIRDFIDVQDLTFLTLKLIEKGVKNRVLNIGSGVGNSLNEIISILEKELNKKMYVEYMPERAVDAKKVVLDISKLNQIISFKPKELELGIRDIINKEACL</sequence>
<gene>
    <name evidence="4" type="ORF">GCM10008027_26270</name>
</gene>
<evidence type="ECO:0000313" key="4">
    <source>
        <dbReference type="EMBL" id="GGF00130.1"/>
    </source>
</evidence>
<dbReference type="Proteomes" id="UP000638462">
    <property type="component" value="Unassembled WGS sequence"/>
</dbReference>
<dbReference type="EMBL" id="BMIT01000009">
    <property type="protein sequence ID" value="GGF00130.1"/>
    <property type="molecule type" value="Genomic_DNA"/>
</dbReference>
<evidence type="ECO:0000256" key="2">
    <source>
        <dbReference type="ARBA" id="ARBA00007637"/>
    </source>
</evidence>
<dbReference type="RefSeq" id="WP_188729476.1">
    <property type="nucleotide sequence ID" value="NZ_BMIT01000009.1"/>
</dbReference>
<protein>
    <submittedName>
        <fullName evidence="4">UDP-glucose 4-epimerase</fullName>
    </submittedName>
</protein>
<dbReference type="Pfam" id="PF01370">
    <property type="entry name" value="Epimerase"/>
    <property type="match status" value="1"/>
</dbReference>
<dbReference type="InterPro" id="IPR001509">
    <property type="entry name" value="Epimerase_deHydtase"/>
</dbReference>
<comment type="pathway">
    <text evidence="1">Bacterial outer membrane biogenesis; LPS O-antigen biosynthesis.</text>
</comment>